<dbReference type="VEuPathDB" id="FungiDB:PITG_19371"/>
<keyword evidence="3" id="KW-1185">Reference proteome</keyword>
<dbReference type="InterPro" id="IPR009000">
    <property type="entry name" value="Transl_B-barrel_sf"/>
</dbReference>
<proteinExistence type="predicted"/>
<dbReference type="AlphaFoldDB" id="D0P0J7"/>
<dbReference type="RefSeq" id="XP_002896170.1">
    <property type="nucleotide sequence ID" value="XM_002896124.1"/>
</dbReference>
<accession>D0P0J7</accession>
<dbReference type="PANTHER" id="PTHR43721:SF9">
    <property type="entry name" value="GTP-BINDING PROTEIN 1"/>
    <property type="match status" value="1"/>
</dbReference>
<evidence type="ECO:0000313" key="3">
    <source>
        <dbReference type="Proteomes" id="UP000006643"/>
    </source>
</evidence>
<dbReference type="GO" id="GO:0003746">
    <property type="term" value="F:translation elongation factor activity"/>
    <property type="evidence" value="ECO:0007669"/>
    <property type="project" value="TreeGrafter"/>
</dbReference>
<protein>
    <submittedName>
        <fullName evidence="2">GTP-binding protein, putative</fullName>
    </submittedName>
</protein>
<gene>
    <name evidence="2" type="ORF">PITG_19371</name>
</gene>
<feature type="compositionally biased region" description="Basic and acidic residues" evidence="1">
    <location>
        <begin position="274"/>
        <end position="295"/>
    </location>
</feature>
<sequence>MDTLQDDPVKLSTVPVFQISNVDGIGLDVLQAYLAMLEPKRLWANKAKTPAEFQVTQAYDIEDAGTIVTGLVHAGTLCVGEQMLLGPDADGQFCEVAVESIEVQHKAAQNLSAGETGAVLIRFLATAPPLHRLRKGTMLVHPSVRPMATRQFDAELHFLPDARAFRENFEAVIHTGQPATTMCRFEFMYWPEYIRPDLPLVLREGKTQAVGRVVRAVPIFHKEQQACMQARESSMQARETINFLPEDDYNVSITMASVEVRSKANHDTTNTSKMHLDLEESTTGDRKQDDKEPKKTKVRKRRGPGAQAIEEVFATLSNARSSGLNPPPERIILTPRSAEACLRCGVNPETLKIRDLDSF</sequence>
<dbReference type="EMBL" id="DS028220">
    <property type="protein sequence ID" value="EEY52960.1"/>
    <property type="molecule type" value="Genomic_DNA"/>
</dbReference>
<evidence type="ECO:0000313" key="2">
    <source>
        <dbReference type="EMBL" id="EEY52960.1"/>
    </source>
</evidence>
<dbReference type="GeneID" id="9467037"/>
<dbReference type="HOGENOM" id="CLU_772670_0_0_1"/>
<name>D0P0J7_PHYIT</name>
<dbReference type="PANTHER" id="PTHR43721">
    <property type="entry name" value="ELONGATION FACTOR TU-RELATED"/>
    <property type="match status" value="1"/>
</dbReference>
<dbReference type="SUPFAM" id="SSF50447">
    <property type="entry name" value="Translation proteins"/>
    <property type="match status" value="1"/>
</dbReference>
<evidence type="ECO:0000256" key="1">
    <source>
        <dbReference type="SAM" id="MobiDB-lite"/>
    </source>
</evidence>
<reference evidence="3" key="1">
    <citation type="journal article" date="2009" name="Nature">
        <title>Genome sequence and analysis of the Irish potato famine pathogen Phytophthora infestans.</title>
        <authorList>
            <consortium name="The Broad Institute Genome Sequencing Platform"/>
            <person name="Haas B.J."/>
            <person name="Kamoun S."/>
            <person name="Zody M.C."/>
            <person name="Jiang R.H."/>
            <person name="Handsaker R.E."/>
            <person name="Cano L.M."/>
            <person name="Grabherr M."/>
            <person name="Kodira C.D."/>
            <person name="Raffaele S."/>
            <person name="Torto-Alalibo T."/>
            <person name="Bozkurt T.O."/>
            <person name="Ah-Fong A.M."/>
            <person name="Alvarado L."/>
            <person name="Anderson V.L."/>
            <person name="Armstrong M.R."/>
            <person name="Avrova A."/>
            <person name="Baxter L."/>
            <person name="Beynon J."/>
            <person name="Boevink P.C."/>
            <person name="Bollmann S.R."/>
            <person name="Bos J.I."/>
            <person name="Bulone V."/>
            <person name="Cai G."/>
            <person name="Cakir C."/>
            <person name="Carrington J.C."/>
            <person name="Chawner M."/>
            <person name="Conti L."/>
            <person name="Costanzo S."/>
            <person name="Ewan R."/>
            <person name="Fahlgren N."/>
            <person name="Fischbach M.A."/>
            <person name="Fugelstad J."/>
            <person name="Gilroy E.M."/>
            <person name="Gnerre S."/>
            <person name="Green P.J."/>
            <person name="Grenville-Briggs L.J."/>
            <person name="Griffith J."/>
            <person name="Grunwald N.J."/>
            <person name="Horn K."/>
            <person name="Horner N.R."/>
            <person name="Hu C.H."/>
            <person name="Huitema E."/>
            <person name="Jeong D.H."/>
            <person name="Jones A.M."/>
            <person name="Jones J.D."/>
            <person name="Jones R.W."/>
            <person name="Karlsson E.K."/>
            <person name="Kunjeti S.G."/>
            <person name="Lamour K."/>
            <person name="Liu Z."/>
            <person name="Ma L."/>
            <person name="Maclean D."/>
            <person name="Chibucos M.C."/>
            <person name="McDonald H."/>
            <person name="McWalters J."/>
            <person name="Meijer H.J."/>
            <person name="Morgan W."/>
            <person name="Morris P.F."/>
            <person name="Munro C.A."/>
            <person name="O'Neill K."/>
            <person name="Ospina-Giraldo M."/>
            <person name="Pinzon A."/>
            <person name="Pritchard L."/>
            <person name="Ramsahoye B."/>
            <person name="Ren Q."/>
            <person name="Restrepo S."/>
            <person name="Roy S."/>
            <person name="Sadanandom A."/>
            <person name="Savidor A."/>
            <person name="Schornack S."/>
            <person name="Schwartz D.C."/>
            <person name="Schumann U.D."/>
            <person name="Schwessinger B."/>
            <person name="Seyer L."/>
            <person name="Sharpe T."/>
            <person name="Silvar C."/>
            <person name="Song J."/>
            <person name="Studholme D.J."/>
            <person name="Sykes S."/>
            <person name="Thines M."/>
            <person name="van de Vondervoort P.J."/>
            <person name="Phuntumart V."/>
            <person name="Wawra S."/>
            <person name="Weide R."/>
            <person name="Win J."/>
            <person name="Young C."/>
            <person name="Zhou S."/>
            <person name="Fry W."/>
            <person name="Meyers B.C."/>
            <person name="van West P."/>
            <person name="Ristaino J."/>
            <person name="Govers F."/>
            <person name="Birch P.R."/>
            <person name="Whisson S.C."/>
            <person name="Judelson H.S."/>
            <person name="Nusbaum C."/>
        </authorList>
    </citation>
    <scope>NUCLEOTIDE SEQUENCE [LARGE SCALE GENOMIC DNA]</scope>
    <source>
        <strain evidence="3">T30-4</strain>
    </source>
</reference>
<dbReference type="OrthoDB" id="248233at2759"/>
<dbReference type="Gene3D" id="2.40.30.10">
    <property type="entry name" value="Translation factors"/>
    <property type="match status" value="1"/>
</dbReference>
<feature type="region of interest" description="Disordered" evidence="1">
    <location>
        <begin position="264"/>
        <end position="308"/>
    </location>
</feature>
<dbReference type="InterPro" id="IPR050055">
    <property type="entry name" value="EF-Tu_GTPase"/>
</dbReference>
<dbReference type="KEGG" id="pif:PITG_19371"/>
<organism evidence="2 3">
    <name type="scientific">Phytophthora infestans (strain T30-4)</name>
    <name type="common">Potato late blight agent</name>
    <dbReference type="NCBI Taxonomy" id="403677"/>
    <lineage>
        <taxon>Eukaryota</taxon>
        <taxon>Sar</taxon>
        <taxon>Stramenopiles</taxon>
        <taxon>Oomycota</taxon>
        <taxon>Peronosporomycetes</taxon>
        <taxon>Peronosporales</taxon>
        <taxon>Peronosporaceae</taxon>
        <taxon>Phytophthora</taxon>
    </lineage>
</organism>
<dbReference type="STRING" id="403677.D0P0J7"/>
<dbReference type="Proteomes" id="UP000006643">
    <property type="component" value="Unassembled WGS sequence"/>
</dbReference>
<dbReference type="eggNOG" id="KOG0463">
    <property type="taxonomic scope" value="Eukaryota"/>
</dbReference>
<dbReference type="InParanoid" id="D0P0J7"/>